<reference evidence="2 3" key="1">
    <citation type="submission" date="2020-01" db="EMBL/GenBank/DDBJ databases">
        <title>Identification and distribution of gene clusters putatively required for synthesis of sphingolipid metabolism inhibitors in phylogenetically diverse species of the filamentous fungus Fusarium.</title>
        <authorList>
            <person name="Kim H.-S."/>
            <person name="Busman M."/>
            <person name="Brown D.W."/>
            <person name="Divon H."/>
            <person name="Uhlig S."/>
            <person name="Proctor R.H."/>
        </authorList>
    </citation>
    <scope>NUCLEOTIDE SEQUENCE [LARGE SCALE GENOMIC DNA]</scope>
    <source>
        <strain evidence="2 3">NRRL 20459</strain>
    </source>
</reference>
<evidence type="ECO:0008006" key="4">
    <source>
        <dbReference type="Google" id="ProtNLM"/>
    </source>
</evidence>
<dbReference type="PANTHER" id="PTHR41805:SF1">
    <property type="entry name" value="RRNA-PROCESSING PROTEIN FYV7"/>
    <property type="match status" value="1"/>
</dbReference>
<dbReference type="PANTHER" id="PTHR41805">
    <property type="entry name" value="EXPRESSED PROTEIN"/>
    <property type="match status" value="1"/>
</dbReference>
<evidence type="ECO:0000256" key="1">
    <source>
        <dbReference type="SAM" id="MobiDB-lite"/>
    </source>
</evidence>
<name>A0A8H4PHJ3_9HYPO</name>
<evidence type="ECO:0000313" key="2">
    <source>
        <dbReference type="EMBL" id="KAF4471514.1"/>
    </source>
</evidence>
<gene>
    <name evidence="2" type="ORF">FALBO_1580</name>
</gene>
<comment type="caution">
    <text evidence="2">The sequence shown here is derived from an EMBL/GenBank/DDBJ whole genome shotgun (WGS) entry which is preliminary data.</text>
</comment>
<keyword evidence="3" id="KW-1185">Reference proteome</keyword>
<sequence length="234" mass="26825">MAAKRQNEAEDASLEAKKPKHGFRVGPENLPDGPWRRKGFSPCFTLRVFSTRSHAMLIVTKVKKELIHKAKVKKAYAKIKAREQQAAEEAAGAKKSEPVQDEKPVGETENDAVDGQKSEDESEKMHPTRHLMLADEAKAQVNAVGEPTSDGHRRRTRRPGYYDKQLKKASEQRSEAEERQREFQRRREEREQKIAERERFKKAMAKTRDRNGKKKLGRESALLLDKVKKLVAES</sequence>
<protein>
    <recommendedName>
        <fullName evidence="4">rRNA-processing protein FYV7</fullName>
    </recommendedName>
</protein>
<feature type="region of interest" description="Disordered" evidence="1">
    <location>
        <begin position="1"/>
        <end position="37"/>
    </location>
</feature>
<dbReference type="AlphaFoldDB" id="A0A8H4PHJ3"/>
<organism evidence="2 3">
    <name type="scientific">Fusarium albosuccineum</name>
    <dbReference type="NCBI Taxonomy" id="1237068"/>
    <lineage>
        <taxon>Eukaryota</taxon>
        <taxon>Fungi</taxon>
        <taxon>Dikarya</taxon>
        <taxon>Ascomycota</taxon>
        <taxon>Pezizomycotina</taxon>
        <taxon>Sordariomycetes</taxon>
        <taxon>Hypocreomycetidae</taxon>
        <taxon>Hypocreales</taxon>
        <taxon>Nectriaceae</taxon>
        <taxon>Fusarium</taxon>
        <taxon>Fusarium decemcellulare species complex</taxon>
    </lineage>
</organism>
<proteinExistence type="predicted"/>
<dbReference type="OrthoDB" id="2135053at2759"/>
<feature type="compositionally biased region" description="Basic and acidic residues" evidence="1">
    <location>
        <begin position="80"/>
        <end position="106"/>
    </location>
</feature>
<feature type="compositionally biased region" description="Basic and acidic residues" evidence="1">
    <location>
        <begin position="160"/>
        <end position="210"/>
    </location>
</feature>
<accession>A0A8H4PHJ3</accession>
<dbReference type="EMBL" id="JAADYS010000196">
    <property type="protein sequence ID" value="KAF4471514.1"/>
    <property type="molecule type" value="Genomic_DNA"/>
</dbReference>
<feature type="compositionally biased region" description="Basic and acidic residues" evidence="1">
    <location>
        <begin position="114"/>
        <end position="138"/>
    </location>
</feature>
<evidence type="ECO:0000313" key="3">
    <source>
        <dbReference type="Proteomes" id="UP000554235"/>
    </source>
</evidence>
<dbReference type="Proteomes" id="UP000554235">
    <property type="component" value="Unassembled WGS sequence"/>
</dbReference>
<feature type="region of interest" description="Disordered" evidence="1">
    <location>
        <begin position="78"/>
        <end position="220"/>
    </location>
</feature>